<keyword evidence="1" id="KW-0472">Membrane</keyword>
<comment type="caution">
    <text evidence="2">The sequence shown here is derived from an EMBL/GenBank/DDBJ whole genome shotgun (WGS) entry which is preliminary data.</text>
</comment>
<organism evidence="2 3">
    <name type="scientific">Kaistella pullorum</name>
    <dbReference type="NCBI Taxonomy" id="2763074"/>
    <lineage>
        <taxon>Bacteria</taxon>
        <taxon>Pseudomonadati</taxon>
        <taxon>Bacteroidota</taxon>
        <taxon>Flavobacteriia</taxon>
        <taxon>Flavobacteriales</taxon>
        <taxon>Weeksellaceae</taxon>
        <taxon>Chryseobacterium group</taxon>
        <taxon>Kaistella</taxon>
    </lineage>
</organism>
<protein>
    <submittedName>
        <fullName evidence="2">Uncharacterized protein</fullName>
    </submittedName>
</protein>
<evidence type="ECO:0000256" key="1">
    <source>
        <dbReference type="SAM" id="Phobius"/>
    </source>
</evidence>
<dbReference type="RefSeq" id="WP_251832969.1">
    <property type="nucleotide sequence ID" value="NZ_JACSPS010000002.1"/>
</dbReference>
<evidence type="ECO:0000313" key="2">
    <source>
        <dbReference type="EMBL" id="MBD8017756.1"/>
    </source>
</evidence>
<proteinExistence type="predicted"/>
<accession>A0ABR8WLZ7</accession>
<sequence length="54" mass="6228">MAYMLLPALLAVVFAAYLAYLFLWKKDSATLKSVLYPGLFFVAVWALLYYFVLK</sequence>
<dbReference type="Proteomes" id="UP000626242">
    <property type="component" value="Unassembled WGS sequence"/>
</dbReference>
<dbReference type="EMBL" id="JACSPS010000002">
    <property type="protein sequence ID" value="MBD8017756.1"/>
    <property type="molecule type" value="Genomic_DNA"/>
</dbReference>
<name>A0ABR8WLZ7_9FLAO</name>
<keyword evidence="3" id="KW-1185">Reference proteome</keyword>
<evidence type="ECO:0000313" key="3">
    <source>
        <dbReference type="Proteomes" id="UP000626242"/>
    </source>
</evidence>
<gene>
    <name evidence="2" type="ORF">H9628_04670</name>
</gene>
<keyword evidence="1" id="KW-0812">Transmembrane</keyword>
<reference evidence="2 3" key="1">
    <citation type="submission" date="2020-08" db="EMBL/GenBank/DDBJ databases">
        <title>A Genomic Blueprint of the Chicken Gut Microbiome.</title>
        <authorList>
            <person name="Gilroy R."/>
            <person name="Ravi A."/>
            <person name="Getino M."/>
            <person name="Pursley I."/>
            <person name="Horton D.L."/>
            <person name="Alikhan N.-F."/>
            <person name="Baker D."/>
            <person name="Gharbi K."/>
            <person name="Hall N."/>
            <person name="Watson M."/>
            <person name="Adriaenssens E.M."/>
            <person name="Foster-Nyarko E."/>
            <person name="Jarju S."/>
            <person name="Secka A."/>
            <person name="Antonio M."/>
            <person name="Oren A."/>
            <person name="Chaudhuri R."/>
            <person name="La Ragione R.M."/>
            <person name="Hildebrand F."/>
            <person name="Pallen M.J."/>
        </authorList>
    </citation>
    <scope>NUCLEOTIDE SEQUENCE [LARGE SCALE GENOMIC DNA]</scope>
    <source>
        <strain evidence="2 3">Sa1CVA4</strain>
    </source>
</reference>
<feature type="transmembrane region" description="Helical" evidence="1">
    <location>
        <begin position="35"/>
        <end position="52"/>
    </location>
</feature>
<feature type="transmembrane region" description="Helical" evidence="1">
    <location>
        <begin position="6"/>
        <end position="23"/>
    </location>
</feature>
<keyword evidence="1" id="KW-1133">Transmembrane helix</keyword>